<evidence type="ECO:0000256" key="1">
    <source>
        <dbReference type="ARBA" id="ARBA00001933"/>
    </source>
</evidence>
<sequence>MVIAKFAVGRETLGLAVPPFTQHAISVSLPTWKDNVGYEEGEKRVVDSMVSGYPRFFIHPSIQKLANICEQKFGVKGEKCLLCLSKKIADQCRTFIVGRAALAATPAHVRLVQYVICPEDSSSSQTRVELHIVFFPVNISPIAKQFWQHTGLGISSRFAEYCLFLLPGQDKQSPHSPPGSPTLPRSPSNKYYLVKLPAAWIPSGDVSHLSNAIMSPDMLHKDQSTYLEERYGRNLPLRAAAFAKCALRRRIAGVLVRDNMQDGPQGPCAGTQDVEIGPSNRGVQDVGEDDVFLFPTGMAAIWNAHQLCLRARPPAKCVCFGFPYIDTLKVLEKWGQGVYFFGHGLGSDIDTLESLLEQESAIDPTKPPILALFTEFPSNPLLRSPDIHRLKALANKYDFLVVVDDTVGNFVNVEVLPYADIVVTSLSKVFSGDANAMGGSLVINPEGRHYVALKSHMATYEDTYFDEDALFMERNSRDFTERVRAIDDNAQAICAFLRSRSTAEGVPSAVIKEVFYPKYTTPINYLRCKLPQGGYGGLFSLTFTSLAASEAFFDALPCQKGPSLGTNFTLACPYTILAHYTELDWAAQYGIEEGLVRISVGMEEKDLLLHSFNLALKAAEASAK</sequence>
<dbReference type="GO" id="GO:0030170">
    <property type="term" value="F:pyridoxal phosphate binding"/>
    <property type="evidence" value="ECO:0007669"/>
    <property type="project" value="InterPro"/>
</dbReference>
<dbReference type="EMBL" id="JAGFBS010000009">
    <property type="protein sequence ID" value="KAG6377509.1"/>
    <property type="molecule type" value="Genomic_DNA"/>
</dbReference>
<dbReference type="GO" id="GO:0019346">
    <property type="term" value="P:transsulfuration"/>
    <property type="evidence" value="ECO:0007669"/>
    <property type="project" value="InterPro"/>
</dbReference>
<dbReference type="FunFam" id="3.90.1150.10:FF:000063">
    <property type="entry name" value="Probable cystathionine gamma-synthase"/>
    <property type="match status" value="1"/>
</dbReference>
<proteinExistence type="predicted"/>
<evidence type="ECO:0000313" key="3">
    <source>
        <dbReference type="EMBL" id="KAG6377509.1"/>
    </source>
</evidence>
<dbReference type="GO" id="GO:0003962">
    <property type="term" value="F:cystathionine gamma-synthase activity"/>
    <property type="evidence" value="ECO:0007669"/>
    <property type="project" value="TreeGrafter"/>
</dbReference>
<comment type="cofactor">
    <cofactor evidence="1">
        <name>pyridoxal 5'-phosphate</name>
        <dbReference type="ChEBI" id="CHEBI:597326"/>
    </cofactor>
</comment>
<accession>A0A8I2YR27</accession>
<gene>
    <name evidence="3" type="ORF">JVT61DRAFT_15317</name>
</gene>
<dbReference type="Gene3D" id="3.40.640.10">
    <property type="entry name" value="Type I PLP-dependent aspartate aminotransferase-like (Major domain)"/>
    <property type="match status" value="1"/>
</dbReference>
<dbReference type="Proteomes" id="UP000683000">
    <property type="component" value="Unassembled WGS sequence"/>
</dbReference>
<dbReference type="PANTHER" id="PTHR42699:SF1">
    <property type="entry name" value="CYSTATHIONINE GAMMA-SYNTHASE-RELATED"/>
    <property type="match status" value="1"/>
</dbReference>
<keyword evidence="2" id="KW-0663">Pyridoxal phosphate</keyword>
<dbReference type="Gene3D" id="3.90.1150.10">
    <property type="entry name" value="Aspartate Aminotransferase, domain 1"/>
    <property type="match status" value="1"/>
</dbReference>
<comment type="caution">
    <text evidence="3">The sequence shown here is derived from an EMBL/GenBank/DDBJ whole genome shotgun (WGS) entry which is preliminary data.</text>
</comment>
<evidence type="ECO:0000256" key="2">
    <source>
        <dbReference type="ARBA" id="ARBA00022898"/>
    </source>
</evidence>
<dbReference type="Pfam" id="PF01053">
    <property type="entry name" value="Cys_Met_Meta_PP"/>
    <property type="match status" value="1"/>
</dbReference>
<dbReference type="SUPFAM" id="SSF53383">
    <property type="entry name" value="PLP-dependent transferases"/>
    <property type="match status" value="1"/>
</dbReference>
<dbReference type="AlphaFoldDB" id="A0A8I2YR27"/>
<name>A0A8I2YR27_9AGAM</name>
<organism evidence="3 4">
    <name type="scientific">Boletus reticuloceps</name>
    <dbReference type="NCBI Taxonomy" id="495285"/>
    <lineage>
        <taxon>Eukaryota</taxon>
        <taxon>Fungi</taxon>
        <taxon>Dikarya</taxon>
        <taxon>Basidiomycota</taxon>
        <taxon>Agaricomycotina</taxon>
        <taxon>Agaricomycetes</taxon>
        <taxon>Agaricomycetidae</taxon>
        <taxon>Boletales</taxon>
        <taxon>Boletineae</taxon>
        <taxon>Boletaceae</taxon>
        <taxon>Boletoideae</taxon>
        <taxon>Boletus</taxon>
    </lineage>
</organism>
<keyword evidence="4" id="KW-1185">Reference proteome</keyword>
<protein>
    <submittedName>
        <fullName evidence="3">Pyridoxal phosphate-dependent transferase</fullName>
    </submittedName>
</protein>
<dbReference type="InterPro" id="IPR015422">
    <property type="entry name" value="PyrdxlP-dep_Trfase_small"/>
</dbReference>
<dbReference type="PANTHER" id="PTHR42699">
    <property type="match status" value="1"/>
</dbReference>
<dbReference type="InterPro" id="IPR015424">
    <property type="entry name" value="PyrdxlP-dep_Trfase"/>
</dbReference>
<keyword evidence="3" id="KW-0808">Transferase</keyword>
<dbReference type="OrthoDB" id="10047078at2759"/>
<reference evidence="3" key="1">
    <citation type="submission" date="2021-03" db="EMBL/GenBank/DDBJ databases">
        <title>Evolutionary innovations through gain and loss of genes in the ectomycorrhizal Boletales.</title>
        <authorList>
            <person name="Wu G."/>
            <person name="Miyauchi S."/>
            <person name="Morin E."/>
            <person name="Yang Z.-L."/>
            <person name="Xu J."/>
            <person name="Martin F.M."/>
        </authorList>
    </citation>
    <scope>NUCLEOTIDE SEQUENCE</scope>
    <source>
        <strain evidence="3">BR01</strain>
    </source>
</reference>
<dbReference type="InterPro" id="IPR051750">
    <property type="entry name" value="Trans-sulfuration_enzymes"/>
</dbReference>
<evidence type="ECO:0000313" key="4">
    <source>
        <dbReference type="Proteomes" id="UP000683000"/>
    </source>
</evidence>
<dbReference type="InterPro" id="IPR000277">
    <property type="entry name" value="Cys/Met-Metab_PyrdxlP-dep_enz"/>
</dbReference>
<dbReference type="InterPro" id="IPR015421">
    <property type="entry name" value="PyrdxlP-dep_Trfase_major"/>
</dbReference>